<sequence>MLTPSFLLLSLFVAGGLGKLYENVADLPGFNYDFVIVGGGTAGNVLANRLTENPKVSVLVLEAGVSNAGILPSEVPFRLGELFAPTIWNWNYTSTPGTGLLDRVLSVSRAHFLGGCSGHNGMVYTRGAAADFDRYAQITGDQGWSWNNIYPYFLKTEKWSSPADHHNTNGQYNPALHGTNGPVFTSLNGYPYAQFEQNVIATTKSLPQDWPFNLDMNSGKPLGVGYLQSTIGNGERSTSATGYLAPQYIQRSNLHVLLHSQVSKLVNSTKKNGNLSFGGIQFKYGNSLYTAKAGKEIILSAGVIGSVQILQNSGIGPQEVLSAQKVPTLLNLPSVGKNGTDHPFFSIIWTVNSTRTYEAVTRNTTAFNEAQAQWNQSKTGPFVTSPLGTHIGWKRLPTNSSAFSVHADPNPNPTAPHLEFVFVPGGQIAADGNSPSGPAGESNFMTIGVALVSPVSRGSVNISSSDPFAPPLIDMGFLTNEFDVLAIRDGIADAQKFVSQPAWKGYLETLVTDLTPATLETTIRNTTDQSYHYSGTNGMSAHGASYGVVNPDFLVKGVTGLSVIDGSTLPIIPAAHTQAVVYVFAERGADLVKKRWNL</sequence>
<feature type="active site" description="Proton acceptor" evidence="5">
    <location>
        <position position="576"/>
    </location>
</feature>
<dbReference type="PANTHER" id="PTHR11552:SF147">
    <property type="entry name" value="CHOLINE DEHYDROGENASE, MITOCHONDRIAL"/>
    <property type="match status" value="1"/>
</dbReference>
<keyword evidence="3" id="KW-0285">Flavoprotein</keyword>
<evidence type="ECO:0000256" key="5">
    <source>
        <dbReference type="PIRSR" id="PIRSR000137-1"/>
    </source>
</evidence>
<dbReference type="Gene3D" id="3.50.50.60">
    <property type="entry name" value="FAD/NAD(P)-binding domain"/>
    <property type="match status" value="1"/>
</dbReference>
<dbReference type="InterPro" id="IPR012132">
    <property type="entry name" value="GMC_OxRdtase"/>
</dbReference>
<evidence type="ECO:0000256" key="4">
    <source>
        <dbReference type="ARBA" id="ARBA00022827"/>
    </source>
</evidence>
<evidence type="ECO:0000256" key="7">
    <source>
        <dbReference type="SAM" id="SignalP"/>
    </source>
</evidence>
<feature type="binding site" evidence="6">
    <location>
        <begin position="120"/>
        <end position="123"/>
    </location>
    <ligand>
        <name>FAD</name>
        <dbReference type="ChEBI" id="CHEBI:57692"/>
    </ligand>
</feature>
<comment type="cofactor">
    <cofactor evidence="1 6">
        <name>FAD</name>
        <dbReference type="ChEBI" id="CHEBI:57692"/>
    </cofactor>
</comment>
<protein>
    <submittedName>
        <fullName evidence="10">Pyranose dehydrogenase</fullName>
    </submittedName>
</protein>
<feature type="domain" description="Glucose-methanol-choline oxidoreductase N-terminal" evidence="8">
    <location>
        <begin position="32"/>
        <end position="343"/>
    </location>
</feature>
<comment type="caution">
    <text evidence="10">The sequence shown here is derived from an EMBL/GenBank/DDBJ whole genome shotgun (WGS) entry which is preliminary data.</text>
</comment>
<proteinExistence type="inferred from homology"/>
<dbReference type="SUPFAM" id="SSF54373">
    <property type="entry name" value="FAD-linked reductases, C-terminal domain"/>
    <property type="match status" value="1"/>
</dbReference>
<dbReference type="GO" id="GO:0050660">
    <property type="term" value="F:flavin adenine dinucleotide binding"/>
    <property type="evidence" value="ECO:0007669"/>
    <property type="project" value="InterPro"/>
</dbReference>
<feature type="binding site" evidence="6">
    <location>
        <position position="262"/>
    </location>
    <ligand>
        <name>FAD</name>
        <dbReference type="ChEBI" id="CHEBI:57692"/>
    </ligand>
</feature>
<dbReference type="Pfam" id="PF00732">
    <property type="entry name" value="GMC_oxred_N"/>
    <property type="match status" value="1"/>
</dbReference>
<comment type="similarity">
    <text evidence="2">Belongs to the GMC oxidoreductase family.</text>
</comment>
<evidence type="ECO:0000256" key="3">
    <source>
        <dbReference type="ARBA" id="ARBA00022630"/>
    </source>
</evidence>
<dbReference type="AlphaFoldDB" id="A0AAD7CVN3"/>
<dbReference type="InterPro" id="IPR036188">
    <property type="entry name" value="FAD/NAD-bd_sf"/>
</dbReference>
<feature type="signal peptide" evidence="7">
    <location>
        <begin position="1"/>
        <end position="18"/>
    </location>
</feature>
<evidence type="ECO:0000259" key="8">
    <source>
        <dbReference type="Pfam" id="PF00732"/>
    </source>
</evidence>
<evidence type="ECO:0000256" key="1">
    <source>
        <dbReference type="ARBA" id="ARBA00001974"/>
    </source>
</evidence>
<dbReference type="Gene3D" id="3.30.560.10">
    <property type="entry name" value="Glucose Oxidase, domain 3"/>
    <property type="match status" value="1"/>
</dbReference>
<evidence type="ECO:0000313" key="11">
    <source>
        <dbReference type="Proteomes" id="UP001221757"/>
    </source>
</evidence>
<dbReference type="PIRSF" id="PIRSF000137">
    <property type="entry name" value="Alcohol_oxidase"/>
    <property type="match status" value="1"/>
</dbReference>
<dbReference type="Pfam" id="PF05199">
    <property type="entry name" value="GMC_oxred_C"/>
    <property type="match status" value="1"/>
</dbReference>
<dbReference type="GO" id="GO:0016614">
    <property type="term" value="F:oxidoreductase activity, acting on CH-OH group of donors"/>
    <property type="evidence" value="ECO:0007669"/>
    <property type="project" value="InterPro"/>
</dbReference>
<evidence type="ECO:0000313" key="10">
    <source>
        <dbReference type="EMBL" id="KAJ7664964.1"/>
    </source>
</evidence>
<dbReference type="Proteomes" id="UP001221757">
    <property type="component" value="Unassembled WGS sequence"/>
</dbReference>
<gene>
    <name evidence="10" type="ORF">B0H17DRAFT_1090976</name>
</gene>
<dbReference type="InterPro" id="IPR000172">
    <property type="entry name" value="GMC_OxRdtase_N"/>
</dbReference>
<accession>A0AAD7CVN3</accession>
<feature type="chain" id="PRO_5042172050" evidence="7">
    <location>
        <begin position="19"/>
        <end position="598"/>
    </location>
</feature>
<feature type="active site" description="Proton donor" evidence="5">
    <location>
        <position position="532"/>
    </location>
</feature>
<evidence type="ECO:0000256" key="2">
    <source>
        <dbReference type="ARBA" id="ARBA00010790"/>
    </source>
</evidence>
<keyword evidence="4 6" id="KW-0274">FAD</keyword>
<dbReference type="SUPFAM" id="SSF51905">
    <property type="entry name" value="FAD/NAD(P)-binding domain"/>
    <property type="match status" value="1"/>
</dbReference>
<dbReference type="InterPro" id="IPR007867">
    <property type="entry name" value="GMC_OxRtase_C"/>
</dbReference>
<feature type="domain" description="Glucose-methanol-choline oxidoreductase C-terminal" evidence="9">
    <location>
        <begin position="454"/>
        <end position="585"/>
    </location>
</feature>
<feature type="binding site" evidence="6">
    <location>
        <position position="566"/>
    </location>
    <ligand>
        <name>FAD</name>
        <dbReference type="ChEBI" id="CHEBI:57692"/>
    </ligand>
</feature>
<keyword evidence="7" id="KW-0732">Signal</keyword>
<evidence type="ECO:0000256" key="6">
    <source>
        <dbReference type="PIRSR" id="PIRSR000137-2"/>
    </source>
</evidence>
<reference evidence="10" key="1">
    <citation type="submission" date="2023-03" db="EMBL/GenBank/DDBJ databases">
        <title>Massive genome expansion in bonnet fungi (Mycena s.s.) driven by repeated elements and novel gene families across ecological guilds.</title>
        <authorList>
            <consortium name="Lawrence Berkeley National Laboratory"/>
            <person name="Harder C.B."/>
            <person name="Miyauchi S."/>
            <person name="Viragh M."/>
            <person name="Kuo A."/>
            <person name="Thoen E."/>
            <person name="Andreopoulos B."/>
            <person name="Lu D."/>
            <person name="Skrede I."/>
            <person name="Drula E."/>
            <person name="Henrissat B."/>
            <person name="Morin E."/>
            <person name="Kohler A."/>
            <person name="Barry K."/>
            <person name="LaButti K."/>
            <person name="Morin E."/>
            <person name="Salamov A."/>
            <person name="Lipzen A."/>
            <person name="Mereny Z."/>
            <person name="Hegedus B."/>
            <person name="Baldrian P."/>
            <person name="Stursova M."/>
            <person name="Weitz H."/>
            <person name="Taylor A."/>
            <person name="Grigoriev I.V."/>
            <person name="Nagy L.G."/>
            <person name="Martin F."/>
            <person name="Kauserud H."/>
        </authorList>
    </citation>
    <scope>NUCLEOTIDE SEQUENCE</scope>
    <source>
        <strain evidence="10">CBHHK067</strain>
    </source>
</reference>
<dbReference type="EMBL" id="JARKIE010000217">
    <property type="protein sequence ID" value="KAJ7664964.1"/>
    <property type="molecule type" value="Genomic_DNA"/>
</dbReference>
<keyword evidence="11" id="KW-1185">Reference proteome</keyword>
<evidence type="ECO:0000259" key="9">
    <source>
        <dbReference type="Pfam" id="PF05199"/>
    </source>
</evidence>
<organism evidence="10 11">
    <name type="scientific">Mycena rosella</name>
    <name type="common">Pink bonnet</name>
    <name type="synonym">Agaricus rosellus</name>
    <dbReference type="NCBI Taxonomy" id="1033263"/>
    <lineage>
        <taxon>Eukaryota</taxon>
        <taxon>Fungi</taxon>
        <taxon>Dikarya</taxon>
        <taxon>Basidiomycota</taxon>
        <taxon>Agaricomycotina</taxon>
        <taxon>Agaricomycetes</taxon>
        <taxon>Agaricomycetidae</taxon>
        <taxon>Agaricales</taxon>
        <taxon>Marasmiineae</taxon>
        <taxon>Mycenaceae</taxon>
        <taxon>Mycena</taxon>
    </lineage>
</organism>
<dbReference type="PANTHER" id="PTHR11552">
    <property type="entry name" value="GLUCOSE-METHANOL-CHOLINE GMC OXIDOREDUCTASE"/>
    <property type="match status" value="1"/>
</dbReference>
<name>A0AAD7CVN3_MYCRO</name>